<dbReference type="Pfam" id="PF19578">
    <property type="entry name" value="DUF6090"/>
    <property type="match status" value="1"/>
</dbReference>
<name>A0A5C7B9H3_9FLAO</name>
<reference evidence="2 3" key="1">
    <citation type="submission" date="2019-08" db="EMBL/GenBank/DDBJ databases">
        <title>Genome of Psychroserpens burtonensis ACAM 167.</title>
        <authorList>
            <person name="Bowman J.P."/>
        </authorList>
    </citation>
    <scope>NUCLEOTIDE SEQUENCE [LARGE SCALE GENOMIC DNA]</scope>
    <source>
        <strain evidence="2 3">ACAM 167</strain>
    </source>
</reference>
<dbReference type="EMBL" id="VOSB01000005">
    <property type="protein sequence ID" value="TXE19164.1"/>
    <property type="molecule type" value="Genomic_DNA"/>
</dbReference>
<evidence type="ECO:0000313" key="3">
    <source>
        <dbReference type="Proteomes" id="UP000321938"/>
    </source>
</evidence>
<sequence>MEKNKTGKYLKYAIGEIILVVIGILIALSINNWNEKRNNLKKGQTILIQLKKEYKSNLLQLDEKILMRSKIVRSCKDILDIIDNPISLNQDSLFQKIATLTLDPTFDPVTNDLISSGNLRLIKNEDLKQKLSNWTSDILALQEMELQWQKMTLQINFPFIVRLNIYRDIANVQYKNETVPVFILDKSLNGKLNIGKSKKTPSLAEVLNNPELESLVTKAITDNYLNNLQSHSLRNKINDIINLIDKEIKR</sequence>
<keyword evidence="1" id="KW-0472">Membrane</keyword>
<dbReference type="Proteomes" id="UP000321938">
    <property type="component" value="Unassembled WGS sequence"/>
</dbReference>
<dbReference type="InterPro" id="IPR045749">
    <property type="entry name" value="DUF6090"/>
</dbReference>
<keyword evidence="3" id="KW-1185">Reference proteome</keyword>
<gene>
    <name evidence="2" type="ORF">ES692_04745</name>
</gene>
<proteinExistence type="predicted"/>
<dbReference type="OrthoDB" id="821805at2"/>
<comment type="caution">
    <text evidence="2">The sequence shown here is derived from an EMBL/GenBank/DDBJ whole genome shotgun (WGS) entry which is preliminary data.</text>
</comment>
<dbReference type="AlphaFoldDB" id="A0A5C7B9H3"/>
<feature type="transmembrane region" description="Helical" evidence="1">
    <location>
        <begin position="12"/>
        <end position="30"/>
    </location>
</feature>
<evidence type="ECO:0000256" key="1">
    <source>
        <dbReference type="SAM" id="Phobius"/>
    </source>
</evidence>
<accession>A0A5C7B9H3</accession>
<organism evidence="2 3">
    <name type="scientific">Psychroserpens burtonensis</name>
    <dbReference type="NCBI Taxonomy" id="49278"/>
    <lineage>
        <taxon>Bacteria</taxon>
        <taxon>Pseudomonadati</taxon>
        <taxon>Bacteroidota</taxon>
        <taxon>Flavobacteriia</taxon>
        <taxon>Flavobacteriales</taxon>
        <taxon>Flavobacteriaceae</taxon>
        <taxon>Psychroserpens</taxon>
    </lineage>
</organism>
<dbReference type="RefSeq" id="WP_028870516.1">
    <property type="nucleotide sequence ID" value="NZ_VOSB01000005.1"/>
</dbReference>
<protein>
    <submittedName>
        <fullName evidence="2">Uncharacterized protein</fullName>
    </submittedName>
</protein>
<keyword evidence="1" id="KW-0812">Transmembrane</keyword>
<evidence type="ECO:0000313" key="2">
    <source>
        <dbReference type="EMBL" id="TXE19164.1"/>
    </source>
</evidence>
<keyword evidence="1" id="KW-1133">Transmembrane helix</keyword>